<dbReference type="EC" id="1.3.3.3" evidence="4"/>
<dbReference type="Proteomes" id="UP000192678">
    <property type="component" value="Unassembled WGS sequence"/>
</dbReference>
<evidence type="ECO:0000313" key="9">
    <source>
        <dbReference type="Proteomes" id="UP000192678"/>
    </source>
</evidence>
<dbReference type="EMBL" id="FWYB01000006">
    <property type="protein sequence ID" value="SMC94331.1"/>
    <property type="molecule type" value="Genomic_DNA"/>
</dbReference>
<dbReference type="PRINTS" id="PR00073">
    <property type="entry name" value="COPRGNOXDASE"/>
</dbReference>
<keyword evidence="5" id="KW-0560">Oxidoreductase</keyword>
<gene>
    <name evidence="8" type="ORF">SAMN04488101_10675</name>
</gene>
<evidence type="ECO:0000256" key="3">
    <source>
        <dbReference type="ARBA" id="ARBA00011738"/>
    </source>
</evidence>
<evidence type="ECO:0000256" key="4">
    <source>
        <dbReference type="ARBA" id="ARBA00012869"/>
    </source>
</evidence>
<evidence type="ECO:0000313" key="8">
    <source>
        <dbReference type="EMBL" id="SMC94331.1"/>
    </source>
</evidence>
<dbReference type="PANTHER" id="PTHR10755:SF0">
    <property type="entry name" value="OXYGEN-DEPENDENT COPROPORPHYRINOGEN-III OXIDASE, MITOCHONDRIAL"/>
    <property type="match status" value="1"/>
</dbReference>
<evidence type="ECO:0000256" key="7">
    <source>
        <dbReference type="ARBA" id="ARBA00023244"/>
    </source>
</evidence>
<dbReference type="GO" id="GO:0005737">
    <property type="term" value="C:cytoplasm"/>
    <property type="evidence" value="ECO:0007669"/>
    <property type="project" value="TreeGrafter"/>
</dbReference>
<reference evidence="8 9" key="1">
    <citation type="submission" date="2017-04" db="EMBL/GenBank/DDBJ databases">
        <authorList>
            <person name="Afonso C.L."/>
            <person name="Miller P.J."/>
            <person name="Scott M.A."/>
            <person name="Spackman E."/>
            <person name="Goraichik I."/>
            <person name="Dimitrov K.M."/>
            <person name="Suarez D.L."/>
            <person name="Swayne D.E."/>
        </authorList>
    </citation>
    <scope>NUCLEOTIDE SEQUENCE [LARGE SCALE GENOMIC DNA]</scope>
    <source>
        <strain evidence="8 9">DSM 19625</strain>
    </source>
</reference>
<dbReference type="GO" id="GO:0004109">
    <property type="term" value="F:coproporphyrinogen oxidase activity"/>
    <property type="evidence" value="ECO:0007669"/>
    <property type="project" value="UniProtKB-EC"/>
</dbReference>
<proteinExistence type="inferred from homology"/>
<keyword evidence="7" id="KW-0627">Porphyrin biosynthesis</keyword>
<evidence type="ECO:0000256" key="5">
    <source>
        <dbReference type="ARBA" id="ARBA00023002"/>
    </source>
</evidence>
<evidence type="ECO:0000256" key="6">
    <source>
        <dbReference type="ARBA" id="ARBA00023133"/>
    </source>
</evidence>
<organism evidence="8 9">
    <name type="scientific">Pedobacter nyackensis</name>
    <dbReference type="NCBI Taxonomy" id="475255"/>
    <lineage>
        <taxon>Bacteria</taxon>
        <taxon>Pseudomonadati</taxon>
        <taxon>Bacteroidota</taxon>
        <taxon>Sphingobacteriia</taxon>
        <taxon>Sphingobacteriales</taxon>
        <taxon>Sphingobacteriaceae</taxon>
        <taxon>Pedobacter</taxon>
    </lineage>
</organism>
<dbReference type="Pfam" id="PF01218">
    <property type="entry name" value="Coprogen_oxidas"/>
    <property type="match status" value="1"/>
</dbReference>
<keyword evidence="6" id="KW-0350">Heme biosynthesis</keyword>
<name>A0A1W2DA12_9SPHI</name>
<accession>A0A1W2DA12</accession>
<evidence type="ECO:0000256" key="1">
    <source>
        <dbReference type="ARBA" id="ARBA00005168"/>
    </source>
</evidence>
<keyword evidence="9" id="KW-1185">Reference proteome</keyword>
<dbReference type="SUPFAM" id="SSF102886">
    <property type="entry name" value="Coproporphyrinogen III oxidase"/>
    <property type="match status" value="1"/>
</dbReference>
<dbReference type="InterPro" id="IPR036406">
    <property type="entry name" value="Coprogen_oxidase_aer_sf"/>
</dbReference>
<dbReference type="InterPro" id="IPR001260">
    <property type="entry name" value="Coprogen_oxidase_aer"/>
</dbReference>
<evidence type="ECO:0000256" key="2">
    <source>
        <dbReference type="ARBA" id="ARBA00010644"/>
    </source>
</evidence>
<dbReference type="NCBIfam" id="NF003727">
    <property type="entry name" value="PRK05330.1"/>
    <property type="match status" value="1"/>
</dbReference>
<comment type="similarity">
    <text evidence="2">Belongs to the aerobic coproporphyrinogen-III oxidase family.</text>
</comment>
<sequence>MTTTSFFVCQNNVLSVNFRENALYLRLTLSLVLIEMVFKDQVVAAYQKIQDEICGSLELADGKAKFEEEIWSREGGGGGRTRIMQHGNVIEKGGVNFSAVHGKLPDAVKKAFKVESDEFFATGVSIVMHPSNPFVPIIHMNIRYFEMDEQTRWFGGGIDLTPHYIIDTDARFFHHLLKQTCDKFDPSFYPKFKAHADDYFFIKHREETRGIGGIFYDRLKPENTGLSFDQILEFSKAVGNTFIPAYTELIDRNRDKEFDEKQQEWQYLRRSRYAEFNLVYDAGTKFGLETNGRIESILMSLPPLAKWTYNHQPLSGSQESDTLSKLKKGIVWA</sequence>
<dbReference type="PIRSF" id="PIRSF000166">
    <property type="entry name" value="Coproporphyri_ox"/>
    <property type="match status" value="1"/>
</dbReference>
<comment type="pathway">
    <text evidence="1">Porphyrin-containing compound metabolism; protoporphyrin-IX biosynthesis; protoporphyrinogen-IX from coproporphyrinogen-III (O2 route): step 1/1.</text>
</comment>
<dbReference type="GO" id="GO:0006782">
    <property type="term" value="P:protoporphyrinogen IX biosynthetic process"/>
    <property type="evidence" value="ECO:0007669"/>
    <property type="project" value="TreeGrafter"/>
</dbReference>
<dbReference type="AlphaFoldDB" id="A0A1W2DA12"/>
<protein>
    <recommendedName>
        <fullName evidence="4">coproporphyrinogen oxidase</fullName>
        <ecNumber evidence="4">1.3.3.3</ecNumber>
    </recommendedName>
</protein>
<comment type="subunit">
    <text evidence="3">Homodimer.</text>
</comment>
<dbReference type="STRING" id="475255.SAMN04488101_10675"/>
<dbReference type="PANTHER" id="PTHR10755">
    <property type="entry name" value="COPROPORPHYRINOGEN III OXIDASE, MITOCHONDRIAL"/>
    <property type="match status" value="1"/>
</dbReference>
<dbReference type="Gene3D" id="3.40.1500.10">
    <property type="entry name" value="Coproporphyrinogen III oxidase, aerobic"/>
    <property type="match status" value="1"/>
</dbReference>